<keyword evidence="2" id="KW-1185">Reference proteome</keyword>
<proteinExistence type="predicted"/>
<gene>
    <name evidence="1" type="ORF">FGO68_gene7011</name>
</gene>
<evidence type="ECO:0000313" key="2">
    <source>
        <dbReference type="Proteomes" id="UP000785679"/>
    </source>
</evidence>
<name>A0A8J8NSB9_HALGN</name>
<sequence>MSINQTVTQSERVKPLKNPYQHMTMDELNESLVKPQFLKTPLIRQPPLPIERVALPPLNMSLCIEKPLNMIAPIAHTHQANNEEIIMSSRQQQQQSNSFISLTERKRKIEEKRRNFKNRKNIIVVLSKNMVKVEGRSPESVRSDKNLKNYQQQRYQEEEIPKQRQQIKQWLSGGQYAKQTTQVAEEKGFREVQQYSIDKEIKAEEQYSANKFIARNPLRLRRARHIPHQSAIPPQNQKLLPELKGTSLDRKTIESDAQEYSQQDVDSLTLDSIEKKPLNIEGNSSLERKRASRFTEYMENLCVFTSKKHNITDQIYNLKSQSDIANQGKAMTRNNFDSQLVQAQSMVEFSKKRQISLKSIIQQKRTQELMAMGNAMIQGTKVVKRKNQEMKDLDLKSSDKFAPYSDLEGFLVGRMKPQYSEQSNINNADF</sequence>
<evidence type="ECO:0000313" key="1">
    <source>
        <dbReference type="EMBL" id="TNV79620.1"/>
    </source>
</evidence>
<protein>
    <submittedName>
        <fullName evidence="1">Uncharacterized protein</fullName>
    </submittedName>
</protein>
<accession>A0A8J8NSB9</accession>
<dbReference type="Proteomes" id="UP000785679">
    <property type="component" value="Unassembled WGS sequence"/>
</dbReference>
<dbReference type="AlphaFoldDB" id="A0A8J8NSB9"/>
<reference evidence="1" key="1">
    <citation type="submission" date="2019-06" db="EMBL/GenBank/DDBJ databases">
        <authorList>
            <person name="Zheng W."/>
        </authorList>
    </citation>
    <scope>NUCLEOTIDE SEQUENCE</scope>
    <source>
        <strain evidence="1">QDHG01</strain>
    </source>
</reference>
<dbReference type="EMBL" id="RRYP01008667">
    <property type="protein sequence ID" value="TNV79620.1"/>
    <property type="molecule type" value="Genomic_DNA"/>
</dbReference>
<comment type="caution">
    <text evidence="1">The sequence shown here is derived from an EMBL/GenBank/DDBJ whole genome shotgun (WGS) entry which is preliminary data.</text>
</comment>
<organism evidence="1 2">
    <name type="scientific">Halteria grandinella</name>
    <dbReference type="NCBI Taxonomy" id="5974"/>
    <lineage>
        <taxon>Eukaryota</taxon>
        <taxon>Sar</taxon>
        <taxon>Alveolata</taxon>
        <taxon>Ciliophora</taxon>
        <taxon>Intramacronucleata</taxon>
        <taxon>Spirotrichea</taxon>
        <taxon>Stichotrichia</taxon>
        <taxon>Sporadotrichida</taxon>
        <taxon>Halteriidae</taxon>
        <taxon>Halteria</taxon>
    </lineage>
</organism>